<comment type="subcellular location">
    <subcellularLocation>
        <location evidence="1">Nucleus</location>
    </subcellularLocation>
</comment>
<feature type="compositionally biased region" description="Polar residues" evidence="4">
    <location>
        <begin position="1"/>
        <end position="13"/>
    </location>
</feature>
<comment type="similarity">
    <text evidence="2">Belongs to the NRDE2 family.</text>
</comment>
<dbReference type="PANTHER" id="PTHR13471:SF0">
    <property type="entry name" value="NUCLEAR EXOSOME REGULATOR NRDE2"/>
    <property type="match status" value="1"/>
</dbReference>
<gene>
    <name evidence="5" type="ORF">NUU61_008326</name>
</gene>
<dbReference type="GeneID" id="81398020"/>
<dbReference type="RefSeq" id="XP_056509144.1">
    <property type="nucleotide sequence ID" value="XM_056658851.1"/>
</dbReference>
<feature type="region of interest" description="Disordered" evidence="4">
    <location>
        <begin position="1"/>
        <end position="95"/>
    </location>
</feature>
<comment type="caution">
    <text evidence="5">The sequence shown here is derived from an EMBL/GenBank/DDBJ whole genome shotgun (WGS) entry which is preliminary data.</text>
</comment>
<keyword evidence="6" id="KW-1185">Reference proteome</keyword>
<sequence>MAESPTMDSSGSGDKQLIPRFASFKPPLAPPAPPADHNNESHDRHGSDHPHHFSVVKPRERAKYKTLSPPHKEDTRGRRRRHVPQGHDSASVRRHFHERYGDPPKLGSFFPDFTEAPEHVESEEKNDLFFIDLEGDPYMLKYGMGNRYSVPKFPLFGGGRILGLPSNLRIDFEATNASSQAFCDELVLKDIVAQDRVRPNRIWSKLSSSENATLLRPRNDQTSDLQADWIKDFIPFETSDETHLPDALPSNGENHTGAPEAAQVDPVSEIMQRNGELVRAVQADLTDAQSWIRLIDYQDFVLFGPQKDNRSLSYSERQVLADKKFDLYEQGLNRVSAGPGRERLFLAMLEEGAKVWDTKQLLKQWQFVVEAESESVYLRVKYLDFCQTNFLEFNVDVCWQAFLDCMQLNADFTDDPQKSQVQCYLFLRLTLFLREAGYMEMAVGLWQAVLEFTCFRPSSVARNLEMALSDFKDFWVSEVARIGEEGGRGWKSRTATDVAPLSHEYKTKVDTRRLVVSWAAAERERICKSRMPSRANDVMNEIDPCRSVIFPDLRQILPHFWNFNARAVNMLVECFLRFCHLPCPTTVDNVYSIRLWDGDSFLRNELVSNAEYKREHLFPANEADNASSLFAFPHHSFVHSIHTLFTDSESWFSSLDSWITRAKNESFLIDVNWVRWTLQSLVEVAPLSQEFAEVALAVELVCDSNLATKYAKKLLKKRPSLRLYNALALIHRRSGNHDFADNVWITTIEIGGPSLDPRTVQSGIVWNSMIWEMLHSHNPHRAAALLKVLPSGKVGDSLKLSNDAELADFSPADVLRTKEFLLRAQQRAWAPVEPETYVAWVDSLAILYYLTKQPFDRVLGVYNNILSTLEAGIIGIQNWTDLTVELLHQARAQLMYHHIKSARVFKSAQIRTALLQSISLFPENTMFLSLLMLKDIKIGIFDRFSDVRSMTEMTDLNTLHDWHDDINITDIISRGVPVSTHLLLIYMEFVCPAFGKTVVGSIRSAFENAIGDRPVSGPSGKVLGSNKARPNLSLWKWYILYELYCNNDVSRAKAVFYRAIRTCPWSKELIMIAFEHLRGDLTQLLHKPLSETPQGENVAFGLRFDALQEIYMSTCEKDIRLHAQIDRWIMDIVTSSGYVADGLEPGQEPNDAELKLARAFPSPGSILEGRL</sequence>
<name>A0A9W9ESD7_9EURO</name>
<evidence type="ECO:0000256" key="1">
    <source>
        <dbReference type="ARBA" id="ARBA00004123"/>
    </source>
</evidence>
<organism evidence="5 6">
    <name type="scientific">Penicillium alfredii</name>
    <dbReference type="NCBI Taxonomy" id="1506179"/>
    <lineage>
        <taxon>Eukaryota</taxon>
        <taxon>Fungi</taxon>
        <taxon>Dikarya</taxon>
        <taxon>Ascomycota</taxon>
        <taxon>Pezizomycotina</taxon>
        <taxon>Eurotiomycetes</taxon>
        <taxon>Eurotiomycetidae</taxon>
        <taxon>Eurotiales</taxon>
        <taxon>Aspergillaceae</taxon>
        <taxon>Penicillium</taxon>
    </lineage>
</organism>
<dbReference type="OrthoDB" id="297219at2759"/>
<dbReference type="InterPro" id="IPR013633">
    <property type="entry name" value="NRDE-2"/>
</dbReference>
<evidence type="ECO:0000313" key="6">
    <source>
        <dbReference type="Proteomes" id="UP001141434"/>
    </source>
</evidence>
<evidence type="ECO:0000313" key="5">
    <source>
        <dbReference type="EMBL" id="KAJ5087019.1"/>
    </source>
</evidence>
<reference evidence="5" key="2">
    <citation type="journal article" date="2023" name="IMA Fungus">
        <title>Comparative genomic study of the Penicillium genus elucidates a diverse pangenome and 15 lateral gene transfer events.</title>
        <authorList>
            <person name="Petersen C."/>
            <person name="Sorensen T."/>
            <person name="Nielsen M.R."/>
            <person name="Sondergaard T.E."/>
            <person name="Sorensen J.L."/>
            <person name="Fitzpatrick D.A."/>
            <person name="Frisvad J.C."/>
            <person name="Nielsen K.L."/>
        </authorList>
    </citation>
    <scope>NUCLEOTIDE SEQUENCE</scope>
    <source>
        <strain evidence="5">IBT 34128</strain>
    </source>
</reference>
<dbReference type="GO" id="GO:0031048">
    <property type="term" value="P:regulatory ncRNA-mediated heterochromatin formation"/>
    <property type="evidence" value="ECO:0007669"/>
    <property type="project" value="TreeGrafter"/>
</dbReference>
<dbReference type="GO" id="GO:1902369">
    <property type="term" value="P:negative regulation of RNA catabolic process"/>
    <property type="evidence" value="ECO:0007669"/>
    <property type="project" value="TreeGrafter"/>
</dbReference>
<evidence type="ECO:0000256" key="2">
    <source>
        <dbReference type="ARBA" id="ARBA00009265"/>
    </source>
</evidence>
<reference evidence="5" key="1">
    <citation type="submission" date="2022-11" db="EMBL/GenBank/DDBJ databases">
        <authorList>
            <person name="Petersen C."/>
        </authorList>
    </citation>
    <scope>NUCLEOTIDE SEQUENCE</scope>
    <source>
        <strain evidence="5">IBT 34128</strain>
    </source>
</reference>
<dbReference type="InterPro" id="IPR011990">
    <property type="entry name" value="TPR-like_helical_dom_sf"/>
</dbReference>
<evidence type="ECO:0008006" key="7">
    <source>
        <dbReference type="Google" id="ProtNLM"/>
    </source>
</evidence>
<evidence type="ECO:0000256" key="3">
    <source>
        <dbReference type="ARBA" id="ARBA00023242"/>
    </source>
</evidence>
<dbReference type="EMBL" id="JAPMSZ010000010">
    <property type="protein sequence ID" value="KAJ5087019.1"/>
    <property type="molecule type" value="Genomic_DNA"/>
</dbReference>
<feature type="compositionally biased region" description="Basic and acidic residues" evidence="4">
    <location>
        <begin position="37"/>
        <end position="63"/>
    </location>
</feature>
<dbReference type="Proteomes" id="UP001141434">
    <property type="component" value="Unassembled WGS sequence"/>
</dbReference>
<accession>A0A9W9ESD7</accession>
<dbReference type="AlphaFoldDB" id="A0A9W9ESD7"/>
<dbReference type="PANTHER" id="PTHR13471">
    <property type="entry name" value="TETRATRICOPEPTIDE-LIKE HELICAL"/>
    <property type="match status" value="1"/>
</dbReference>
<protein>
    <recommendedName>
        <fullName evidence="7">DUF1740-domain-containing protein</fullName>
    </recommendedName>
</protein>
<dbReference type="Pfam" id="PF08424">
    <property type="entry name" value="NRDE-2"/>
    <property type="match status" value="1"/>
</dbReference>
<proteinExistence type="inferred from homology"/>
<dbReference type="GO" id="GO:0071013">
    <property type="term" value="C:catalytic step 2 spliceosome"/>
    <property type="evidence" value="ECO:0007669"/>
    <property type="project" value="TreeGrafter"/>
</dbReference>
<evidence type="ECO:0000256" key="4">
    <source>
        <dbReference type="SAM" id="MobiDB-lite"/>
    </source>
</evidence>
<dbReference type="Gene3D" id="1.25.40.10">
    <property type="entry name" value="Tetratricopeptide repeat domain"/>
    <property type="match status" value="1"/>
</dbReference>
<keyword evidence="3" id="KW-0539">Nucleus</keyword>